<dbReference type="EMBL" id="BPQB01000087">
    <property type="protein sequence ID" value="GJE98409.1"/>
    <property type="molecule type" value="Genomic_DNA"/>
</dbReference>
<name>A0A9P3LL79_9APHY</name>
<sequence length="397" mass="43428">MNLKRDSSVEDTPAHPNQLPTEVVGRIVRAAATDALLKDKITTAHICRYVASIAYPIVFETTTFNASACGACFTAGETFFFLDTATKAGERAIPLVRHLVFTGEIKDEGEKNAYDSHVLLGKVLSICSRFPNLNEVELEHMTCTALPFPQGLFPAAIVLENVTALTVDIYDTRDATKALTSFAQAFPNLDRLHVRTTRIMSAADWVAIEPSLADMEIFPKHLRIGRVTDDRIIYANALIEAASSSVEEITLYLSPTHPQVQGINRETHLSLLGADRLTKLNVIVPFSPIPSGAETKAVTRSLIPMLATRPDALADIVITIFTRPRKLDALVRALSDLPAKAICRALGKGGAAFHSLTFQLNVGVNKAGCAGQDAWEALYERCPMWFPTDMDFAVLYE</sequence>
<evidence type="ECO:0000313" key="2">
    <source>
        <dbReference type="Proteomes" id="UP000703269"/>
    </source>
</evidence>
<evidence type="ECO:0000313" key="1">
    <source>
        <dbReference type="EMBL" id="GJE98409.1"/>
    </source>
</evidence>
<gene>
    <name evidence="1" type="ORF">PsYK624_146390</name>
</gene>
<accession>A0A9P3LL79</accession>
<comment type="caution">
    <text evidence="1">The sequence shown here is derived from an EMBL/GenBank/DDBJ whole genome shotgun (WGS) entry which is preliminary data.</text>
</comment>
<proteinExistence type="predicted"/>
<keyword evidence="2" id="KW-1185">Reference proteome</keyword>
<protein>
    <recommendedName>
        <fullName evidence="3">F-box domain-containing protein</fullName>
    </recommendedName>
</protein>
<reference evidence="1 2" key="1">
    <citation type="submission" date="2021-08" db="EMBL/GenBank/DDBJ databases">
        <title>Draft Genome Sequence of Phanerochaete sordida strain YK-624.</title>
        <authorList>
            <person name="Mori T."/>
            <person name="Dohra H."/>
            <person name="Suzuki T."/>
            <person name="Kawagishi H."/>
            <person name="Hirai H."/>
        </authorList>
    </citation>
    <scope>NUCLEOTIDE SEQUENCE [LARGE SCALE GENOMIC DNA]</scope>
    <source>
        <strain evidence="1 2">YK-624</strain>
    </source>
</reference>
<organism evidence="1 2">
    <name type="scientific">Phanerochaete sordida</name>
    <dbReference type="NCBI Taxonomy" id="48140"/>
    <lineage>
        <taxon>Eukaryota</taxon>
        <taxon>Fungi</taxon>
        <taxon>Dikarya</taxon>
        <taxon>Basidiomycota</taxon>
        <taxon>Agaricomycotina</taxon>
        <taxon>Agaricomycetes</taxon>
        <taxon>Polyporales</taxon>
        <taxon>Phanerochaetaceae</taxon>
        <taxon>Phanerochaete</taxon>
    </lineage>
</organism>
<evidence type="ECO:0008006" key="3">
    <source>
        <dbReference type="Google" id="ProtNLM"/>
    </source>
</evidence>
<dbReference type="Proteomes" id="UP000703269">
    <property type="component" value="Unassembled WGS sequence"/>
</dbReference>
<dbReference type="AlphaFoldDB" id="A0A9P3LL79"/>